<name>A0ABT5F9G5_9GAMM</name>
<keyword evidence="1" id="KW-1133">Transmembrane helix</keyword>
<sequence>MAIASFGPVFIWDGNTTMSSISVAINLLVGIGMIWANKKHLAGLDEMQQKVQLNAMAIALGVGLVFGLAYSNLDIANVIESDAEISHLVMLIGITYLVSTIIGLRKYQ</sequence>
<proteinExistence type="predicted"/>
<protein>
    <submittedName>
        <fullName evidence="2">Uncharacterized protein</fullName>
    </submittedName>
</protein>
<dbReference type="EMBL" id="JAQOMS010000002">
    <property type="protein sequence ID" value="MDC2888160.1"/>
    <property type="molecule type" value="Genomic_DNA"/>
</dbReference>
<dbReference type="RefSeq" id="WP_272179856.1">
    <property type="nucleotide sequence ID" value="NZ_JAQOMS010000002.1"/>
</dbReference>
<dbReference type="Proteomes" id="UP001528411">
    <property type="component" value="Unassembled WGS sequence"/>
</dbReference>
<reference evidence="2 3" key="1">
    <citation type="submission" date="2023-01" db="EMBL/GenBank/DDBJ databases">
        <title>Psychrosphaera sp. nov., isolated from marine algae.</title>
        <authorList>
            <person name="Bayburt H."/>
            <person name="Choi B.J."/>
            <person name="Kim J.M."/>
            <person name="Choi D.G."/>
            <person name="Jeon C.O."/>
        </authorList>
    </citation>
    <scope>NUCLEOTIDE SEQUENCE [LARGE SCALE GENOMIC DNA]</scope>
    <source>
        <strain evidence="2 3">G1-22</strain>
    </source>
</reference>
<keyword evidence="1" id="KW-0812">Transmembrane</keyword>
<evidence type="ECO:0000313" key="3">
    <source>
        <dbReference type="Proteomes" id="UP001528411"/>
    </source>
</evidence>
<feature type="transmembrane region" description="Helical" evidence="1">
    <location>
        <begin position="16"/>
        <end position="35"/>
    </location>
</feature>
<feature type="transmembrane region" description="Helical" evidence="1">
    <location>
        <begin position="85"/>
        <end position="104"/>
    </location>
</feature>
<organism evidence="2 3">
    <name type="scientific">Psychrosphaera algicola</name>
    <dbReference type="NCBI Taxonomy" id="3023714"/>
    <lineage>
        <taxon>Bacteria</taxon>
        <taxon>Pseudomonadati</taxon>
        <taxon>Pseudomonadota</taxon>
        <taxon>Gammaproteobacteria</taxon>
        <taxon>Alteromonadales</taxon>
        <taxon>Pseudoalteromonadaceae</taxon>
        <taxon>Psychrosphaera</taxon>
    </lineage>
</organism>
<feature type="transmembrane region" description="Helical" evidence="1">
    <location>
        <begin position="55"/>
        <end position="73"/>
    </location>
</feature>
<gene>
    <name evidence="2" type="ORF">PN838_04250</name>
</gene>
<evidence type="ECO:0000313" key="2">
    <source>
        <dbReference type="EMBL" id="MDC2888160.1"/>
    </source>
</evidence>
<accession>A0ABT5F9G5</accession>
<keyword evidence="1" id="KW-0472">Membrane</keyword>
<comment type="caution">
    <text evidence="2">The sequence shown here is derived from an EMBL/GenBank/DDBJ whole genome shotgun (WGS) entry which is preliminary data.</text>
</comment>
<evidence type="ECO:0000256" key="1">
    <source>
        <dbReference type="SAM" id="Phobius"/>
    </source>
</evidence>
<keyword evidence="3" id="KW-1185">Reference proteome</keyword>